<name>K5UG79_PHACS</name>
<protein>
    <submittedName>
        <fullName evidence="1">Uncharacterized protein</fullName>
    </submittedName>
</protein>
<dbReference type="KEGG" id="pco:PHACADRAFT_202764"/>
<dbReference type="RefSeq" id="XP_007402971.1">
    <property type="nucleotide sequence ID" value="XM_007402909.1"/>
</dbReference>
<evidence type="ECO:0000313" key="2">
    <source>
        <dbReference type="Proteomes" id="UP000008370"/>
    </source>
</evidence>
<dbReference type="HOGENOM" id="CLU_3107135_0_0_1"/>
<evidence type="ECO:0000313" key="1">
    <source>
        <dbReference type="EMBL" id="EKM48476.1"/>
    </source>
</evidence>
<keyword evidence="2" id="KW-1185">Reference proteome</keyword>
<organism evidence="1 2">
    <name type="scientific">Phanerochaete carnosa (strain HHB-10118-sp)</name>
    <name type="common">White-rot fungus</name>
    <name type="synonym">Peniophora carnosa</name>
    <dbReference type="NCBI Taxonomy" id="650164"/>
    <lineage>
        <taxon>Eukaryota</taxon>
        <taxon>Fungi</taxon>
        <taxon>Dikarya</taxon>
        <taxon>Basidiomycota</taxon>
        <taxon>Agaricomycotina</taxon>
        <taxon>Agaricomycetes</taxon>
        <taxon>Polyporales</taxon>
        <taxon>Phanerochaetaceae</taxon>
        <taxon>Phanerochaete</taxon>
    </lineage>
</organism>
<dbReference type="InParanoid" id="K5UG79"/>
<gene>
    <name evidence="1" type="ORF">PHACADRAFT_202764</name>
</gene>
<reference evidence="1 2" key="1">
    <citation type="journal article" date="2012" name="BMC Genomics">
        <title>Comparative genomics of the white-rot fungi, Phanerochaete carnosa and P. chrysosporium, to elucidate the genetic basis of the distinct wood types they colonize.</title>
        <authorList>
            <person name="Suzuki H."/>
            <person name="MacDonald J."/>
            <person name="Syed K."/>
            <person name="Salamov A."/>
            <person name="Hori C."/>
            <person name="Aerts A."/>
            <person name="Henrissat B."/>
            <person name="Wiebenga A."/>
            <person name="vanKuyk P.A."/>
            <person name="Barry K."/>
            <person name="Lindquist E."/>
            <person name="LaButti K."/>
            <person name="Lapidus A."/>
            <person name="Lucas S."/>
            <person name="Coutinho P."/>
            <person name="Gong Y."/>
            <person name="Samejima M."/>
            <person name="Mahadevan R."/>
            <person name="Abou-Zaid M."/>
            <person name="de Vries R.P."/>
            <person name="Igarashi K."/>
            <person name="Yadav J.S."/>
            <person name="Grigoriev I.V."/>
            <person name="Master E.R."/>
        </authorList>
    </citation>
    <scope>NUCLEOTIDE SEQUENCE [LARGE SCALE GENOMIC DNA]</scope>
    <source>
        <strain evidence="1 2">HHB-10118-sp</strain>
    </source>
</reference>
<accession>K5UG79</accession>
<dbReference type="EMBL" id="JH931014">
    <property type="protein sequence ID" value="EKM48476.1"/>
    <property type="molecule type" value="Genomic_DNA"/>
</dbReference>
<dbReference type="Proteomes" id="UP000008370">
    <property type="component" value="Unassembled WGS sequence"/>
</dbReference>
<dbReference type="GeneID" id="18911982"/>
<dbReference type="AlphaFoldDB" id="K5UG79"/>
<proteinExistence type="predicted"/>
<sequence length="51" mass="5626">MLDGRGAPARRVVFGFDTCARIGLSFAWQEAQVMLNYLTALHDPCSREALA</sequence>